<sequence>MSRLAEEEIELIGGIVGSSNETFLVRLGDSSALTHAVYKPELGERPLGDFPPGLHRRERAAYLISRHLGWDLVPPTVLRTDGPFGEGSLQLFIHHDPAEHYFTLHADRPESHEQLRRMAAFDIVTNNADRKGGHVLRSGDGRIWAIDNGLCFSSDLKLRTVIWDFAGHELDETLIEDLWRLIEEVPSEVAGLLEPDEVEALQGRARWLAAVGELPEDPSGMMFPWPLI</sequence>
<dbReference type="EMBL" id="DWZH01000012">
    <property type="protein sequence ID" value="HJB09247.1"/>
    <property type="molecule type" value="Genomic_DNA"/>
</dbReference>
<dbReference type="NCBIfam" id="TIGR03843">
    <property type="entry name" value="SCO1664 family protein"/>
    <property type="match status" value="1"/>
</dbReference>
<accession>A0A9D2RNS6</accession>
<dbReference type="Proteomes" id="UP000823823">
    <property type="component" value="Unassembled WGS sequence"/>
</dbReference>
<proteinExistence type="predicted"/>
<name>A0A9D2RNS6_9MICO</name>
<dbReference type="InterPro" id="IPR022292">
    <property type="entry name" value="CHP03843"/>
</dbReference>
<dbReference type="AlphaFoldDB" id="A0A9D2RNS6"/>
<protein>
    <submittedName>
        <fullName evidence="1">SCO1664 family protein</fullName>
    </submittedName>
</protein>
<organism evidence="1 2">
    <name type="scientific">Candidatus Brachybacterium merdavium</name>
    <dbReference type="NCBI Taxonomy" id="2838513"/>
    <lineage>
        <taxon>Bacteria</taxon>
        <taxon>Bacillati</taxon>
        <taxon>Actinomycetota</taxon>
        <taxon>Actinomycetes</taxon>
        <taxon>Micrococcales</taxon>
        <taxon>Dermabacteraceae</taxon>
        <taxon>Brachybacterium</taxon>
    </lineage>
</organism>
<gene>
    <name evidence="1" type="ORF">H9786_01755</name>
</gene>
<comment type="caution">
    <text evidence="1">The sequence shown here is derived from an EMBL/GenBank/DDBJ whole genome shotgun (WGS) entry which is preliminary data.</text>
</comment>
<evidence type="ECO:0000313" key="2">
    <source>
        <dbReference type="Proteomes" id="UP000823823"/>
    </source>
</evidence>
<reference evidence="1" key="1">
    <citation type="journal article" date="2021" name="PeerJ">
        <title>Extensive microbial diversity within the chicken gut microbiome revealed by metagenomics and culture.</title>
        <authorList>
            <person name="Gilroy R."/>
            <person name="Ravi A."/>
            <person name="Getino M."/>
            <person name="Pursley I."/>
            <person name="Horton D.L."/>
            <person name="Alikhan N.F."/>
            <person name="Baker D."/>
            <person name="Gharbi K."/>
            <person name="Hall N."/>
            <person name="Watson M."/>
            <person name="Adriaenssens E.M."/>
            <person name="Foster-Nyarko E."/>
            <person name="Jarju S."/>
            <person name="Secka A."/>
            <person name="Antonio M."/>
            <person name="Oren A."/>
            <person name="Chaudhuri R.R."/>
            <person name="La Ragione R."/>
            <person name="Hildebrand F."/>
            <person name="Pallen M.J."/>
        </authorList>
    </citation>
    <scope>NUCLEOTIDE SEQUENCE</scope>
    <source>
        <strain evidence="1">ChiHjej13B12-24818</strain>
    </source>
</reference>
<evidence type="ECO:0000313" key="1">
    <source>
        <dbReference type="EMBL" id="HJB09247.1"/>
    </source>
</evidence>
<reference evidence="1" key="2">
    <citation type="submission" date="2021-04" db="EMBL/GenBank/DDBJ databases">
        <authorList>
            <person name="Gilroy R."/>
        </authorList>
    </citation>
    <scope>NUCLEOTIDE SEQUENCE</scope>
    <source>
        <strain evidence="1">ChiHjej13B12-24818</strain>
    </source>
</reference>